<evidence type="ECO:0000256" key="1">
    <source>
        <dbReference type="SAM" id="MobiDB-lite"/>
    </source>
</evidence>
<keyword evidence="2" id="KW-1133">Transmembrane helix</keyword>
<dbReference type="Proteomes" id="UP000031552">
    <property type="component" value="Unassembled WGS sequence"/>
</dbReference>
<accession>A0A090D2N7</accession>
<feature type="transmembrane region" description="Helical" evidence="2">
    <location>
        <begin position="12"/>
        <end position="35"/>
    </location>
</feature>
<dbReference type="STRING" id="1437425.CSEC_1727"/>
<feature type="compositionally biased region" description="Acidic residues" evidence="1">
    <location>
        <begin position="167"/>
        <end position="181"/>
    </location>
</feature>
<protein>
    <submittedName>
        <fullName evidence="3">Secreted protein</fullName>
    </submittedName>
</protein>
<evidence type="ECO:0000256" key="2">
    <source>
        <dbReference type="SAM" id="Phobius"/>
    </source>
</evidence>
<gene>
    <name evidence="3" type="ORF">CSEC_1727</name>
</gene>
<keyword evidence="2" id="KW-0472">Membrane</keyword>
<organism evidence="3 4">
    <name type="scientific">Candidatus Criblamydia sequanensis CRIB-18</name>
    <dbReference type="NCBI Taxonomy" id="1437425"/>
    <lineage>
        <taxon>Bacteria</taxon>
        <taxon>Pseudomonadati</taxon>
        <taxon>Chlamydiota</taxon>
        <taxon>Chlamydiia</taxon>
        <taxon>Parachlamydiales</taxon>
        <taxon>Candidatus Criblamydiaceae</taxon>
        <taxon>Candidatus Criblamydia</taxon>
    </lineage>
</organism>
<keyword evidence="2" id="KW-0812">Transmembrane</keyword>
<comment type="caution">
    <text evidence="3">The sequence shown here is derived from an EMBL/GenBank/DDBJ whole genome shotgun (WGS) entry which is preliminary data.</text>
</comment>
<sequence>MLLKSTVKRKTLKLSLIEVLIAFLLISLSLIPIVYPYSRALLEEKKFSLSLKAEHDANLLFGRLIQDLHENKVPLSQIEGNNKEISIPLDKMQEAFIKPPFPKAFLSFDSKYKPKSNSEECVLYLVKASYSVAYEDIIFFSKLNEKEKIFSYSFTLLKENSSASASEEGDDFSPDESDEES</sequence>
<reference evidence="3" key="2">
    <citation type="submission" date="2014-09" db="EMBL/GenBank/DDBJ databases">
        <title>Criblamydia sequanensis harbors a mega-plasmid encoding arsenite resistance.</title>
        <authorList>
            <person name="Bertelli C."/>
            <person name="Goesmann A."/>
            <person name="Greub G."/>
        </authorList>
    </citation>
    <scope>NUCLEOTIDE SEQUENCE [LARGE SCALE GENOMIC DNA]</scope>
    <source>
        <strain evidence="3">CRIB-18</strain>
    </source>
</reference>
<keyword evidence="4" id="KW-1185">Reference proteome</keyword>
<dbReference type="eggNOG" id="ENOG5033D5W">
    <property type="taxonomic scope" value="Bacteria"/>
</dbReference>
<dbReference type="EMBL" id="CCEJ010000008">
    <property type="protein sequence ID" value="CDR34538.1"/>
    <property type="molecule type" value="Genomic_DNA"/>
</dbReference>
<evidence type="ECO:0000313" key="4">
    <source>
        <dbReference type="Proteomes" id="UP000031552"/>
    </source>
</evidence>
<dbReference type="RefSeq" id="WP_041018057.1">
    <property type="nucleotide sequence ID" value="NZ_CCEJ010000008.1"/>
</dbReference>
<feature type="region of interest" description="Disordered" evidence="1">
    <location>
        <begin position="160"/>
        <end position="181"/>
    </location>
</feature>
<evidence type="ECO:0000313" key="3">
    <source>
        <dbReference type="EMBL" id="CDR34538.1"/>
    </source>
</evidence>
<proteinExistence type="predicted"/>
<reference evidence="3" key="1">
    <citation type="submission" date="2013-12" db="EMBL/GenBank/DDBJ databases">
        <authorList>
            <person name="Linke B."/>
        </authorList>
    </citation>
    <scope>NUCLEOTIDE SEQUENCE [LARGE SCALE GENOMIC DNA]</scope>
    <source>
        <strain evidence="3">CRIB-18</strain>
    </source>
</reference>
<dbReference type="AlphaFoldDB" id="A0A090D2N7"/>
<name>A0A090D2N7_9BACT</name>